<comment type="similarity">
    <text evidence="4">Belongs to the SIMIBI class G3E GTPase family. ZNG1 subfamily.</text>
</comment>
<dbReference type="KEGG" id="acht:bsdcttw_12840"/>
<dbReference type="AlphaFoldDB" id="A0A7I8DIF9"/>
<dbReference type="Proteomes" id="UP000515703">
    <property type="component" value="Chromosome"/>
</dbReference>
<comment type="catalytic activity">
    <reaction evidence="5">
        <text>GTP + H2O = GDP + phosphate + H(+)</text>
        <dbReference type="Rhea" id="RHEA:19669"/>
        <dbReference type="ChEBI" id="CHEBI:15377"/>
        <dbReference type="ChEBI" id="CHEBI:15378"/>
        <dbReference type="ChEBI" id="CHEBI:37565"/>
        <dbReference type="ChEBI" id="CHEBI:43474"/>
        <dbReference type="ChEBI" id="CHEBI:58189"/>
    </reaction>
    <physiologicalReaction direction="left-to-right" evidence="5">
        <dbReference type="Rhea" id="RHEA:19670"/>
    </physiologicalReaction>
</comment>
<evidence type="ECO:0000256" key="2">
    <source>
        <dbReference type="ARBA" id="ARBA00022801"/>
    </source>
</evidence>
<dbReference type="InterPro" id="IPR027417">
    <property type="entry name" value="P-loop_NTPase"/>
</dbReference>
<dbReference type="GO" id="GO:0000166">
    <property type="term" value="F:nucleotide binding"/>
    <property type="evidence" value="ECO:0007669"/>
    <property type="project" value="UniProtKB-KW"/>
</dbReference>
<gene>
    <name evidence="7" type="ORF">bsdcttw_12840</name>
</gene>
<accession>A0A7I8DIF9</accession>
<keyword evidence="1" id="KW-0547">Nucleotide-binding</keyword>
<dbReference type="PANTHER" id="PTHR13748:SF62">
    <property type="entry name" value="COBW DOMAIN-CONTAINING PROTEIN"/>
    <property type="match status" value="1"/>
</dbReference>
<evidence type="ECO:0000256" key="1">
    <source>
        <dbReference type="ARBA" id="ARBA00022741"/>
    </source>
</evidence>
<dbReference type="Pfam" id="PF07683">
    <property type="entry name" value="CobW_C"/>
    <property type="match status" value="1"/>
</dbReference>
<evidence type="ECO:0000256" key="3">
    <source>
        <dbReference type="ARBA" id="ARBA00023186"/>
    </source>
</evidence>
<feature type="domain" description="CobW C-terminal" evidence="6">
    <location>
        <begin position="240"/>
        <end position="324"/>
    </location>
</feature>
<organism evidence="7 8">
    <name type="scientific">Anaerocolumna chitinilytica</name>
    <dbReference type="NCBI Taxonomy" id="1727145"/>
    <lineage>
        <taxon>Bacteria</taxon>
        <taxon>Bacillati</taxon>
        <taxon>Bacillota</taxon>
        <taxon>Clostridia</taxon>
        <taxon>Lachnospirales</taxon>
        <taxon>Lachnospiraceae</taxon>
        <taxon>Anaerocolumna</taxon>
    </lineage>
</organism>
<evidence type="ECO:0000259" key="6">
    <source>
        <dbReference type="SMART" id="SM00833"/>
    </source>
</evidence>
<dbReference type="PANTHER" id="PTHR13748">
    <property type="entry name" value="COBW-RELATED"/>
    <property type="match status" value="1"/>
</dbReference>
<evidence type="ECO:0000313" key="8">
    <source>
        <dbReference type="Proteomes" id="UP000515703"/>
    </source>
</evidence>
<name>A0A7I8DIF9_9FIRM</name>
<evidence type="ECO:0000313" key="7">
    <source>
        <dbReference type="EMBL" id="BCJ98243.1"/>
    </source>
</evidence>
<dbReference type="CDD" id="cd03112">
    <property type="entry name" value="CobW-like"/>
    <property type="match status" value="1"/>
</dbReference>
<dbReference type="RefSeq" id="WP_185258585.1">
    <property type="nucleotide sequence ID" value="NZ_AP023368.1"/>
</dbReference>
<protein>
    <submittedName>
        <fullName evidence="7">GTP-binding protein</fullName>
    </submittedName>
</protein>
<dbReference type="InterPro" id="IPR003495">
    <property type="entry name" value="CobW/HypB/UreG_nucleotide-bd"/>
</dbReference>
<dbReference type="SUPFAM" id="SSF52540">
    <property type="entry name" value="P-loop containing nucleoside triphosphate hydrolases"/>
    <property type="match status" value="1"/>
</dbReference>
<keyword evidence="2" id="KW-0378">Hydrolase</keyword>
<sequence length="325" mass="36913">MAVKIDIFSGFLGAGKTTLIKKFLEEAFKGEKIALIENEFGTVGIDGKIMKSYDLQITELNAGCICCSIAGDFTQGLKEVLKQYKPDRILIEPSGVSKLSDVIKGCSPFFREGIVELDLCITVVDAGKYKMYLKNFPEFYKDQLKFAKTIILSRTAIGNREKLDGILEDIRHYNREAAIITTDWESLSGMAILKIAREEHRSSLEEDLQREKRTIRLNPAKVTGTCIEKVGRSTCAEEVFSVWGVETSRVFSREKLKDILHKLEAEDMQILRGKGILEADNHQWLQFDYVPGEITIREWVPDYIGRICIIGSKVNEDRLKQLFEI</sequence>
<dbReference type="GO" id="GO:0016787">
    <property type="term" value="F:hydrolase activity"/>
    <property type="evidence" value="ECO:0007669"/>
    <property type="project" value="UniProtKB-KW"/>
</dbReference>
<reference evidence="7 8" key="1">
    <citation type="submission" date="2020-08" db="EMBL/GenBank/DDBJ databases">
        <title>Draft genome sequencing of an Anaerocolumna strain isolated from anoxic soil subjected to BSD treatment.</title>
        <authorList>
            <person name="Uek A."/>
            <person name="Tonouchi A."/>
        </authorList>
    </citation>
    <scope>NUCLEOTIDE SEQUENCE [LARGE SCALE GENOMIC DNA]</scope>
    <source>
        <strain evidence="7 8">CTTW</strain>
    </source>
</reference>
<keyword evidence="8" id="KW-1185">Reference proteome</keyword>
<evidence type="ECO:0000256" key="5">
    <source>
        <dbReference type="ARBA" id="ARBA00049117"/>
    </source>
</evidence>
<keyword evidence="3" id="KW-0143">Chaperone</keyword>
<proteinExistence type="inferred from homology"/>
<evidence type="ECO:0000256" key="4">
    <source>
        <dbReference type="ARBA" id="ARBA00034320"/>
    </source>
</evidence>
<dbReference type="GO" id="GO:0005737">
    <property type="term" value="C:cytoplasm"/>
    <property type="evidence" value="ECO:0007669"/>
    <property type="project" value="TreeGrafter"/>
</dbReference>
<reference evidence="7 8" key="2">
    <citation type="submission" date="2020-08" db="EMBL/GenBank/DDBJ databases">
        <authorList>
            <person name="Ueki A."/>
            <person name="Tonouchi A."/>
        </authorList>
    </citation>
    <scope>NUCLEOTIDE SEQUENCE [LARGE SCALE GENOMIC DNA]</scope>
    <source>
        <strain evidence="7 8">CTTW</strain>
    </source>
</reference>
<dbReference type="InterPro" id="IPR036627">
    <property type="entry name" value="CobW-likC_sf"/>
</dbReference>
<dbReference type="InterPro" id="IPR011629">
    <property type="entry name" value="CobW-like_C"/>
</dbReference>
<dbReference type="EMBL" id="AP023368">
    <property type="protein sequence ID" value="BCJ98243.1"/>
    <property type="molecule type" value="Genomic_DNA"/>
</dbReference>
<dbReference type="Pfam" id="PF02492">
    <property type="entry name" value="cobW"/>
    <property type="match status" value="1"/>
</dbReference>
<dbReference type="InterPro" id="IPR051316">
    <property type="entry name" value="Zinc-reg_GTPase_activator"/>
</dbReference>
<dbReference type="SMART" id="SM00833">
    <property type="entry name" value="CobW_C"/>
    <property type="match status" value="1"/>
</dbReference>
<dbReference type="Gene3D" id="3.30.1220.10">
    <property type="entry name" value="CobW-like, C-terminal domain"/>
    <property type="match status" value="1"/>
</dbReference>
<dbReference type="SUPFAM" id="SSF90002">
    <property type="entry name" value="Hypothetical protein YjiA, C-terminal domain"/>
    <property type="match status" value="1"/>
</dbReference>
<dbReference type="Gene3D" id="3.40.50.300">
    <property type="entry name" value="P-loop containing nucleotide triphosphate hydrolases"/>
    <property type="match status" value="1"/>
</dbReference>